<evidence type="ECO:0000313" key="3">
    <source>
        <dbReference type="Proteomes" id="UP001208689"/>
    </source>
</evidence>
<keyword evidence="3" id="KW-1185">Reference proteome</keyword>
<gene>
    <name evidence="2" type="ORF">NEF87_001186</name>
</gene>
<evidence type="ECO:0000313" key="2">
    <source>
        <dbReference type="EMBL" id="UYP44901.1"/>
    </source>
</evidence>
<keyword evidence="1" id="KW-0812">Transmembrane</keyword>
<protein>
    <submittedName>
        <fullName evidence="2">Uncharacterized protein</fullName>
    </submittedName>
</protein>
<accession>A0ABY6HN97</accession>
<reference evidence="2" key="1">
    <citation type="submission" date="2022-09" db="EMBL/GenBank/DDBJ databases">
        <title>Actin cytoskeleton and complex cell architecture in an #Asgard archaeon.</title>
        <authorList>
            <person name="Ponce Toledo R.I."/>
            <person name="Schleper C."/>
            <person name="Rodrigues Oliveira T."/>
            <person name="Wollweber F."/>
            <person name="Xu J."/>
            <person name="Rittmann S."/>
            <person name="Klingl A."/>
            <person name="Pilhofer M."/>
        </authorList>
    </citation>
    <scope>NUCLEOTIDE SEQUENCE</scope>
    <source>
        <strain evidence="2">B-35</strain>
    </source>
</reference>
<proteinExistence type="predicted"/>
<name>A0ABY6HN97_9ARCH</name>
<keyword evidence="1" id="KW-1133">Transmembrane helix</keyword>
<dbReference type="Proteomes" id="UP001208689">
    <property type="component" value="Chromosome"/>
</dbReference>
<evidence type="ECO:0000256" key="1">
    <source>
        <dbReference type="SAM" id="Phobius"/>
    </source>
</evidence>
<keyword evidence="1" id="KW-0472">Membrane</keyword>
<feature type="transmembrane region" description="Helical" evidence="1">
    <location>
        <begin position="12"/>
        <end position="27"/>
    </location>
</feature>
<dbReference type="EMBL" id="CP104013">
    <property type="protein sequence ID" value="UYP44901.1"/>
    <property type="molecule type" value="Genomic_DNA"/>
</dbReference>
<feature type="transmembrane region" description="Helical" evidence="1">
    <location>
        <begin position="39"/>
        <end position="61"/>
    </location>
</feature>
<organism evidence="2 3">
    <name type="scientific">Candidatus Lokiarchaeum ossiferum</name>
    <dbReference type="NCBI Taxonomy" id="2951803"/>
    <lineage>
        <taxon>Archaea</taxon>
        <taxon>Promethearchaeati</taxon>
        <taxon>Promethearchaeota</taxon>
        <taxon>Promethearchaeia</taxon>
        <taxon>Promethearchaeales</taxon>
        <taxon>Promethearchaeaceae</taxon>
        <taxon>Candidatus Lokiarchaeum</taxon>
    </lineage>
</organism>
<sequence>MSSNTQKWKNRYRLLGLLVIFPIYKTFDFFLDDEMEDHLVWGFAMLIVSIAFLLSLAVLIYKRNQ</sequence>